<accession>A0A1B2I8N5</accession>
<protein>
    <submittedName>
        <fullName evidence="1">Uncharacterized protein</fullName>
    </submittedName>
</protein>
<gene>
    <name evidence="1" type="ORF">BED41_15150</name>
</gene>
<proteinExistence type="predicted"/>
<keyword evidence="2" id="KW-1185">Reference proteome</keyword>
<organism evidence="1 2">
    <name type="scientific">Cloacibacillus porcorum</name>
    <dbReference type="NCBI Taxonomy" id="1197717"/>
    <lineage>
        <taxon>Bacteria</taxon>
        <taxon>Thermotogati</taxon>
        <taxon>Synergistota</taxon>
        <taxon>Synergistia</taxon>
        <taxon>Synergistales</taxon>
        <taxon>Synergistaceae</taxon>
        <taxon>Cloacibacillus</taxon>
    </lineage>
</organism>
<name>A0A1B2I8N5_9BACT</name>
<evidence type="ECO:0000313" key="1">
    <source>
        <dbReference type="EMBL" id="ANZ46326.1"/>
    </source>
</evidence>
<evidence type="ECO:0000313" key="2">
    <source>
        <dbReference type="Proteomes" id="UP000093044"/>
    </source>
</evidence>
<dbReference type="EMBL" id="CP016757">
    <property type="protein sequence ID" value="ANZ46326.1"/>
    <property type="molecule type" value="Genomic_DNA"/>
</dbReference>
<reference evidence="1" key="1">
    <citation type="submission" date="2016-08" db="EMBL/GenBank/DDBJ databases">
        <title>Complete genome of Cloacibacillus porcorum.</title>
        <authorList>
            <person name="Looft T."/>
            <person name="Bayles D.O."/>
            <person name="Alt D.P."/>
        </authorList>
    </citation>
    <scope>NUCLEOTIDE SEQUENCE [LARGE SCALE GENOMIC DNA]</scope>
    <source>
        <strain evidence="1">CL-84</strain>
    </source>
</reference>
<dbReference type="Proteomes" id="UP000093044">
    <property type="component" value="Chromosome"/>
</dbReference>
<dbReference type="AlphaFoldDB" id="A0A1B2I8N5"/>
<sequence>MSTANFFITGTSPFKFCFYQIRPNRAEKAETVLTPIYKYVKLRNYFVEYKIYQKSDCVNVRIFFKKI</sequence>
<dbReference type="KEGG" id="cpor:BED41_15150"/>